<dbReference type="PaxDb" id="4577-GRMZM2G453078_P01"/>
<reference evidence="2" key="1">
    <citation type="submission" date="2015-12" db="EMBL/GenBank/DDBJ databases">
        <title>Update maize B73 reference genome by single molecule sequencing technologies.</title>
        <authorList>
            <consortium name="Maize Genome Sequencing Project"/>
            <person name="Ware D."/>
        </authorList>
    </citation>
    <scope>NUCLEOTIDE SEQUENCE</scope>
    <source>
        <tissue evidence="2">Seedling</tissue>
    </source>
</reference>
<feature type="compositionally biased region" description="Basic residues" evidence="1">
    <location>
        <begin position="15"/>
        <end position="29"/>
    </location>
</feature>
<dbReference type="OMA" id="MTHPKRK"/>
<protein>
    <submittedName>
        <fullName evidence="2">Uncharacterized protein</fullName>
    </submittedName>
</protein>
<sequence length="130" mass="14985">MGATLFGGLTESRFAKRRPGFADRRKRASLRAEGPPYRVKCEPDEPVPASQPNQGSVRVRGRKDRKRIKQRDDFITAEKEKRRAQYSAAVKRKEAERTEREMAAVARDRAWAERLVELKQLEEEKNTAMA</sequence>
<dbReference type="IntAct" id="K7V224">
    <property type="interactions" value="1"/>
</dbReference>
<feature type="region of interest" description="Disordered" evidence="1">
    <location>
        <begin position="1"/>
        <end position="73"/>
    </location>
</feature>
<dbReference type="EMBL" id="CM000784">
    <property type="protein sequence ID" value="AQK95326.1"/>
    <property type="molecule type" value="Genomic_DNA"/>
</dbReference>
<proteinExistence type="predicted"/>
<dbReference type="SMR" id="K7V224"/>
<evidence type="ECO:0000256" key="1">
    <source>
        <dbReference type="SAM" id="MobiDB-lite"/>
    </source>
</evidence>
<name>K7V224_MAIZE</name>
<dbReference type="AlphaFoldDB" id="K7V224"/>
<dbReference type="eggNOG" id="ENOG502RZB0">
    <property type="taxonomic scope" value="Eukaryota"/>
</dbReference>
<dbReference type="CDD" id="cd23700">
    <property type="entry name" value="At3g51010"/>
    <property type="match status" value="1"/>
</dbReference>
<accession>K7V224</accession>
<organism evidence="2">
    <name type="scientific">Zea mays</name>
    <name type="common">Maize</name>
    <dbReference type="NCBI Taxonomy" id="4577"/>
    <lineage>
        <taxon>Eukaryota</taxon>
        <taxon>Viridiplantae</taxon>
        <taxon>Streptophyta</taxon>
        <taxon>Embryophyta</taxon>
        <taxon>Tracheophyta</taxon>
        <taxon>Spermatophyta</taxon>
        <taxon>Magnoliopsida</taxon>
        <taxon>Liliopsida</taxon>
        <taxon>Poales</taxon>
        <taxon>Poaceae</taxon>
        <taxon>PACMAD clade</taxon>
        <taxon>Panicoideae</taxon>
        <taxon>Andropogonodae</taxon>
        <taxon>Andropogoneae</taxon>
        <taxon>Tripsacinae</taxon>
        <taxon>Zea</taxon>
    </lineage>
</organism>
<dbReference type="HOGENOM" id="CLU_087818_3_0_1"/>
<dbReference type="PANTHER" id="PTHR36767:SF1">
    <property type="entry name" value="OS05G0126200 PROTEIN"/>
    <property type="match status" value="1"/>
</dbReference>
<dbReference type="InParanoid" id="K7V224"/>
<feature type="compositionally biased region" description="Basic residues" evidence="1">
    <location>
        <begin position="59"/>
        <end position="69"/>
    </location>
</feature>
<dbReference type="STRING" id="4577.K7V224"/>
<dbReference type="PANTHER" id="PTHR36767">
    <property type="entry name" value="OS05G0126200 PROTEIN"/>
    <property type="match status" value="1"/>
</dbReference>
<gene>
    <name evidence="2" type="ORF">ZEAMMB73_Zm00001d010968</name>
</gene>
<evidence type="ECO:0000313" key="2">
    <source>
        <dbReference type="EMBL" id="AQK95326.1"/>
    </source>
</evidence>